<evidence type="ECO:0000313" key="12">
    <source>
        <dbReference type="EMBL" id="QDU25704.1"/>
    </source>
</evidence>
<dbReference type="InterPro" id="IPR000760">
    <property type="entry name" value="Inositol_monophosphatase-like"/>
</dbReference>
<gene>
    <name evidence="12" type="primary">hisN</name>
    <name evidence="12" type="ORF">ETAA8_07740</name>
</gene>
<evidence type="ECO:0000313" key="13">
    <source>
        <dbReference type="Proteomes" id="UP000315017"/>
    </source>
</evidence>
<evidence type="ECO:0000256" key="5">
    <source>
        <dbReference type="ARBA" id="ARBA00022723"/>
    </source>
</evidence>
<feature type="binding site" evidence="11">
    <location>
        <position position="144"/>
    </location>
    <ligand>
        <name>Mg(2+)</name>
        <dbReference type="ChEBI" id="CHEBI:18420"/>
        <label>1</label>
        <note>catalytic</note>
    </ligand>
</feature>
<comment type="cofactor">
    <cofactor evidence="1 11">
        <name>Mg(2+)</name>
        <dbReference type="ChEBI" id="CHEBI:18420"/>
    </cofactor>
</comment>
<dbReference type="GO" id="GO:0046854">
    <property type="term" value="P:phosphatidylinositol phosphate biosynthetic process"/>
    <property type="evidence" value="ECO:0007669"/>
    <property type="project" value="InterPro"/>
</dbReference>
<feature type="binding site" evidence="11">
    <location>
        <position position="142"/>
    </location>
    <ligand>
        <name>Mg(2+)</name>
        <dbReference type="ChEBI" id="CHEBI:18420"/>
        <label>1</label>
        <note>catalytic</note>
    </ligand>
</feature>
<feature type="binding site" evidence="11">
    <location>
        <position position="126"/>
    </location>
    <ligand>
        <name>Mg(2+)</name>
        <dbReference type="ChEBI" id="CHEBI:18420"/>
        <label>1</label>
        <note>catalytic</note>
    </ligand>
</feature>
<organism evidence="12 13">
    <name type="scientific">Anatilimnocola aggregata</name>
    <dbReference type="NCBI Taxonomy" id="2528021"/>
    <lineage>
        <taxon>Bacteria</taxon>
        <taxon>Pseudomonadati</taxon>
        <taxon>Planctomycetota</taxon>
        <taxon>Planctomycetia</taxon>
        <taxon>Pirellulales</taxon>
        <taxon>Pirellulaceae</taxon>
        <taxon>Anatilimnocola</taxon>
    </lineage>
</organism>
<reference evidence="12 13" key="1">
    <citation type="submission" date="2019-02" db="EMBL/GenBank/DDBJ databases">
        <title>Deep-cultivation of Planctomycetes and their phenomic and genomic characterization uncovers novel biology.</title>
        <authorList>
            <person name="Wiegand S."/>
            <person name="Jogler M."/>
            <person name="Boedeker C."/>
            <person name="Pinto D."/>
            <person name="Vollmers J."/>
            <person name="Rivas-Marin E."/>
            <person name="Kohn T."/>
            <person name="Peeters S.H."/>
            <person name="Heuer A."/>
            <person name="Rast P."/>
            <person name="Oberbeckmann S."/>
            <person name="Bunk B."/>
            <person name="Jeske O."/>
            <person name="Meyerdierks A."/>
            <person name="Storesund J.E."/>
            <person name="Kallscheuer N."/>
            <person name="Luecker S."/>
            <person name="Lage O.M."/>
            <person name="Pohl T."/>
            <person name="Merkel B.J."/>
            <person name="Hornburger P."/>
            <person name="Mueller R.-W."/>
            <person name="Bruemmer F."/>
            <person name="Labrenz M."/>
            <person name="Spormann A.M."/>
            <person name="Op den Camp H."/>
            <person name="Overmann J."/>
            <person name="Amann R."/>
            <person name="Jetten M.S.M."/>
            <person name="Mascher T."/>
            <person name="Medema M.H."/>
            <person name="Devos D.P."/>
            <person name="Kaster A.-K."/>
            <person name="Ovreas L."/>
            <person name="Rohde M."/>
            <person name="Galperin M.Y."/>
            <person name="Jogler C."/>
        </authorList>
    </citation>
    <scope>NUCLEOTIDE SEQUENCE [LARGE SCALE GENOMIC DNA]</scope>
    <source>
        <strain evidence="12 13">ETA_A8</strain>
    </source>
</reference>
<dbReference type="Gene3D" id="3.30.540.10">
    <property type="entry name" value="Fructose-1,6-Bisphosphatase, subunit A, domain 1"/>
    <property type="match status" value="1"/>
</dbReference>
<comment type="pathway">
    <text evidence="2">Amino-acid biosynthesis; L-histidine biosynthesis; L-histidine from 5-phospho-alpha-D-ribose 1-diphosphate: step 8/9.</text>
</comment>
<dbReference type="CDD" id="cd01641">
    <property type="entry name" value="Bacterial_IMPase_like_1"/>
    <property type="match status" value="1"/>
</dbReference>
<keyword evidence="5 11" id="KW-0479">Metal-binding</keyword>
<keyword evidence="13" id="KW-1185">Reference proteome</keyword>
<dbReference type="InterPro" id="IPR020583">
    <property type="entry name" value="Inositol_monoP_metal-BS"/>
</dbReference>
<evidence type="ECO:0000256" key="3">
    <source>
        <dbReference type="ARBA" id="ARBA00009759"/>
    </source>
</evidence>
<dbReference type="PRINTS" id="PR00377">
    <property type="entry name" value="IMPHPHTASES"/>
</dbReference>
<dbReference type="InterPro" id="IPR020550">
    <property type="entry name" value="Inositol_monophosphatase_CS"/>
</dbReference>
<comment type="catalytic activity">
    <reaction evidence="9">
        <text>L-histidinol phosphate + H2O = L-histidinol + phosphate</text>
        <dbReference type="Rhea" id="RHEA:14465"/>
        <dbReference type="ChEBI" id="CHEBI:15377"/>
        <dbReference type="ChEBI" id="CHEBI:43474"/>
        <dbReference type="ChEBI" id="CHEBI:57699"/>
        <dbReference type="ChEBI" id="CHEBI:57980"/>
        <dbReference type="EC" id="3.1.3.15"/>
    </reaction>
</comment>
<feature type="binding site" evidence="11">
    <location>
        <position position="145"/>
    </location>
    <ligand>
        <name>Mg(2+)</name>
        <dbReference type="ChEBI" id="CHEBI:18420"/>
        <label>1</label>
        <note>catalytic</note>
    </ligand>
</feature>
<dbReference type="InterPro" id="IPR051090">
    <property type="entry name" value="Inositol_monoP_superfamily"/>
</dbReference>
<keyword evidence="4" id="KW-0028">Amino-acid biosynthesis</keyword>
<evidence type="ECO:0000256" key="8">
    <source>
        <dbReference type="ARBA" id="ARBA00023102"/>
    </source>
</evidence>
<dbReference type="EC" id="3.1.3.15" evidence="10"/>
<comment type="similarity">
    <text evidence="3">Belongs to the inositol monophosphatase superfamily.</text>
</comment>
<proteinExistence type="inferred from homology"/>
<evidence type="ECO:0000256" key="6">
    <source>
        <dbReference type="ARBA" id="ARBA00022801"/>
    </source>
</evidence>
<dbReference type="Proteomes" id="UP000315017">
    <property type="component" value="Chromosome"/>
</dbReference>
<name>A0A517Y639_9BACT</name>
<evidence type="ECO:0000256" key="11">
    <source>
        <dbReference type="PIRSR" id="PIRSR600760-2"/>
    </source>
</evidence>
<dbReference type="Gene3D" id="3.40.190.80">
    <property type="match status" value="1"/>
</dbReference>
<dbReference type="NCBIfam" id="TIGR02067">
    <property type="entry name" value="his_9_HisN"/>
    <property type="match status" value="1"/>
</dbReference>
<dbReference type="UniPathway" id="UPA00031">
    <property type="reaction ID" value="UER00013"/>
</dbReference>
<protein>
    <recommendedName>
        <fullName evidence="10">Histidinol-phosphatase</fullName>
        <ecNumber evidence="10">3.1.3.15</ecNumber>
    </recommendedName>
</protein>
<sequence>MEPGSSGRFPALFVSCSVRCLAAPNSRPYLSRSQRSGYLGSMNANSPSAPVSASVPAAELLTEKLQAAVQWAKEAGQLTLTYFQQENYEVERKSDASPVTIADRSAEQLIRGKIAAQYPTDGIVGEEFGISEGTSGWRWILDPIDGTKSFISGVPMYGTMIGLERDGRSWAGVVYIPGLDEGVFAAHGQGCFHFRGAQAPRPTKVSQRKQLSEGLFVTSQADTFRKRDGWQAFEKLQAAAYITRTWGDCYGYLLVATGRAEVMVDPMLNVWDAAAVQPIIEEAGGTFTDWQGVPTIHAGEAIATNGLVQAEVLAITRDSPRLPQ</sequence>
<dbReference type="KEGG" id="aagg:ETAA8_07740"/>
<dbReference type="PANTHER" id="PTHR43200:SF6">
    <property type="entry name" value="3'(2'),5'-BISPHOSPHATE NUCLEOTIDASE"/>
    <property type="match status" value="1"/>
</dbReference>
<dbReference type="PANTHER" id="PTHR43200">
    <property type="entry name" value="PHOSPHATASE"/>
    <property type="match status" value="1"/>
</dbReference>
<dbReference type="FunFam" id="3.30.540.10:FF:000003">
    <property type="entry name" value="Inositol-1-monophosphatase"/>
    <property type="match status" value="1"/>
</dbReference>
<dbReference type="AlphaFoldDB" id="A0A517Y639"/>
<dbReference type="EMBL" id="CP036274">
    <property type="protein sequence ID" value="QDU25704.1"/>
    <property type="molecule type" value="Genomic_DNA"/>
</dbReference>
<evidence type="ECO:0000256" key="10">
    <source>
        <dbReference type="NCBIfam" id="TIGR02067"/>
    </source>
</evidence>
<evidence type="ECO:0000256" key="4">
    <source>
        <dbReference type="ARBA" id="ARBA00022605"/>
    </source>
</evidence>
<evidence type="ECO:0000256" key="7">
    <source>
        <dbReference type="ARBA" id="ARBA00022842"/>
    </source>
</evidence>
<feature type="binding site" evidence="11">
    <location>
        <position position="272"/>
    </location>
    <ligand>
        <name>Mg(2+)</name>
        <dbReference type="ChEBI" id="CHEBI:18420"/>
        <label>1</label>
        <note>catalytic</note>
    </ligand>
</feature>
<evidence type="ECO:0000256" key="2">
    <source>
        <dbReference type="ARBA" id="ARBA00004970"/>
    </source>
</evidence>
<dbReference type="Pfam" id="PF00459">
    <property type="entry name" value="Inositol_P"/>
    <property type="match status" value="1"/>
</dbReference>
<keyword evidence="8" id="KW-0368">Histidine biosynthesis</keyword>
<dbReference type="SUPFAM" id="SSF56655">
    <property type="entry name" value="Carbohydrate phosphatase"/>
    <property type="match status" value="1"/>
</dbReference>
<dbReference type="GO" id="GO:0046872">
    <property type="term" value="F:metal ion binding"/>
    <property type="evidence" value="ECO:0007669"/>
    <property type="project" value="UniProtKB-KW"/>
</dbReference>
<dbReference type="GO" id="GO:0004401">
    <property type="term" value="F:histidinol-phosphatase activity"/>
    <property type="evidence" value="ECO:0007669"/>
    <property type="project" value="UniProtKB-UniRule"/>
</dbReference>
<keyword evidence="7 11" id="KW-0460">Magnesium</keyword>
<keyword evidence="6 12" id="KW-0378">Hydrolase</keyword>
<evidence type="ECO:0000256" key="9">
    <source>
        <dbReference type="ARBA" id="ARBA00049158"/>
    </source>
</evidence>
<evidence type="ECO:0000256" key="1">
    <source>
        <dbReference type="ARBA" id="ARBA00001946"/>
    </source>
</evidence>
<dbReference type="InterPro" id="IPR011809">
    <property type="entry name" value="His_9_proposed"/>
</dbReference>
<dbReference type="GO" id="GO:0000105">
    <property type="term" value="P:L-histidine biosynthetic process"/>
    <property type="evidence" value="ECO:0007669"/>
    <property type="project" value="UniProtKB-UniRule"/>
</dbReference>
<dbReference type="PROSITE" id="PS00630">
    <property type="entry name" value="IMP_2"/>
    <property type="match status" value="1"/>
</dbReference>
<dbReference type="PROSITE" id="PS00629">
    <property type="entry name" value="IMP_1"/>
    <property type="match status" value="1"/>
</dbReference>
<accession>A0A517Y639</accession>